<sequence>MDKRTNRLLLRDNRTALAELEKWVSQMDLPVAQVELAAHIVTINEKSLRELGVKWTLADAQQAGAVGGRDDAFQRFIRRRRHLTRRV</sequence>
<dbReference type="Gene3D" id="3.30.1370.120">
    <property type="match status" value="1"/>
</dbReference>
<name>A0A379T407_SALER</name>
<dbReference type="InterPro" id="IPR051808">
    <property type="entry name" value="Type_IV_pilus_biogenesis"/>
</dbReference>
<reference evidence="1 2" key="1">
    <citation type="submission" date="2018-06" db="EMBL/GenBank/DDBJ databases">
        <authorList>
            <consortium name="Pathogen Informatics"/>
            <person name="Doyle S."/>
        </authorList>
    </citation>
    <scope>NUCLEOTIDE SEQUENCE [LARGE SCALE GENOMIC DNA]</scope>
    <source>
        <strain evidence="1 2">NCTC8297</strain>
    </source>
</reference>
<dbReference type="InterPro" id="IPR038591">
    <property type="entry name" value="NolW-like_sf"/>
</dbReference>
<organism evidence="1 2">
    <name type="scientific">Salmonella enterica subsp. arizonae</name>
    <dbReference type="NCBI Taxonomy" id="59203"/>
    <lineage>
        <taxon>Bacteria</taxon>
        <taxon>Pseudomonadati</taxon>
        <taxon>Pseudomonadota</taxon>
        <taxon>Gammaproteobacteria</taxon>
        <taxon>Enterobacterales</taxon>
        <taxon>Enterobacteriaceae</taxon>
        <taxon>Salmonella</taxon>
    </lineage>
</organism>
<dbReference type="PANTHER" id="PTHR30604:SF1">
    <property type="entry name" value="DNA UTILIZATION PROTEIN HOFQ"/>
    <property type="match status" value="1"/>
</dbReference>
<proteinExistence type="predicted"/>
<accession>A0A379T407</accession>
<dbReference type="PANTHER" id="PTHR30604">
    <property type="entry name" value="PROTEIN TRANSPORT PROTEIN HOFQ"/>
    <property type="match status" value="1"/>
</dbReference>
<evidence type="ECO:0000313" key="1">
    <source>
        <dbReference type="EMBL" id="SUG45368.1"/>
    </source>
</evidence>
<dbReference type="AlphaFoldDB" id="A0A379T407"/>
<dbReference type="EMBL" id="UGXG01000002">
    <property type="protein sequence ID" value="SUG45368.1"/>
    <property type="molecule type" value="Genomic_DNA"/>
</dbReference>
<gene>
    <name evidence="1" type="primary">hofQ_2</name>
    <name evidence="1" type="ORF">NCTC8297_00537</name>
</gene>
<protein>
    <submittedName>
        <fullName evidence="1">Outer membrane porin HofQ</fullName>
    </submittedName>
</protein>
<dbReference type="Proteomes" id="UP000254741">
    <property type="component" value="Unassembled WGS sequence"/>
</dbReference>
<evidence type="ECO:0000313" key="2">
    <source>
        <dbReference type="Proteomes" id="UP000254741"/>
    </source>
</evidence>